<gene>
    <name evidence="6" type="primary">tetR_10</name>
    <name evidence="6" type="ORF">IWT5_00754</name>
</gene>
<proteinExistence type="predicted"/>
<dbReference type="PROSITE" id="PS01081">
    <property type="entry name" value="HTH_TETR_1"/>
    <property type="match status" value="1"/>
</dbReference>
<evidence type="ECO:0000313" key="7">
    <source>
        <dbReference type="Proteomes" id="UP000223370"/>
    </source>
</evidence>
<dbReference type="FunFam" id="1.10.10.60:FF:000141">
    <property type="entry name" value="TetR family transcriptional regulator"/>
    <property type="match status" value="1"/>
</dbReference>
<dbReference type="Pfam" id="PF00440">
    <property type="entry name" value="TetR_N"/>
    <property type="match status" value="1"/>
</dbReference>
<reference evidence="6 7" key="1">
    <citation type="submission" date="2015-11" db="EMBL/GenBank/DDBJ databases">
        <title>Draft genome sequences of new species of the genus Lactobacillus isolated from orchardgrass silage.</title>
        <authorList>
            <person name="Tohno M."/>
            <person name="Tanizawa Y."/>
            <person name="Arita M."/>
        </authorList>
    </citation>
    <scope>NUCLEOTIDE SEQUENCE [LARGE SCALE GENOMIC DNA]</scope>
    <source>
        <strain evidence="6 7">IWT5</strain>
    </source>
</reference>
<name>A0A1Z5H5J2_9LACO</name>
<evidence type="ECO:0000256" key="2">
    <source>
        <dbReference type="ARBA" id="ARBA00023125"/>
    </source>
</evidence>
<evidence type="ECO:0000256" key="1">
    <source>
        <dbReference type="ARBA" id="ARBA00023015"/>
    </source>
</evidence>
<feature type="domain" description="HTH tetR-type" evidence="5">
    <location>
        <begin position="8"/>
        <end position="68"/>
    </location>
</feature>
<keyword evidence="3" id="KW-0804">Transcription</keyword>
<dbReference type="InterPro" id="IPR001647">
    <property type="entry name" value="HTH_TetR"/>
</dbReference>
<dbReference type="Gene3D" id="1.10.357.10">
    <property type="entry name" value="Tetracycline Repressor, domain 2"/>
    <property type="match status" value="1"/>
</dbReference>
<accession>A0A1Z5H5J2</accession>
<dbReference type="PANTHER" id="PTHR30055">
    <property type="entry name" value="HTH-TYPE TRANSCRIPTIONAL REGULATOR RUTR"/>
    <property type="match status" value="1"/>
</dbReference>
<dbReference type="PANTHER" id="PTHR30055:SF226">
    <property type="entry name" value="HTH-TYPE TRANSCRIPTIONAL REGULATOR PKSA"/>
    <property type="match status" value="1"/>
</dbReference>
<feature type="DNA-binding region" description="H-T-H motif" evidence="4">
    <location>
        <begin position="31"/>
        <end position="50"/>
    </location>
</feature>
<evidence type="ECO:0000256" key="4">
    <source>
        <dbReference type="PROSITE-ProRule" id="PRU00335"/>
    </source>
</evidence>
<sequence length="199" mass="22408">MKREVQLAKTHQAILDAARSLFLSRGYQGTSTRDIAKIVGITQPALYHHFADKDVLFLQVIKTVGLEIKSGIDAINQQGTAVPADERLIQITQVLTDKHPRDIFTVIHSSFADLKPENMQQLGTIFQTDYVTPIENYFKSEDVNLRQSIEPTEAAQFYITSLSPLFSKFHRIGGANMTTEEHIRLLLDFILHGLVSEQA</sequence>
<organism evidence="6 7">
    <name type="scientific">Secundilactobacillus silagincola</name>
    <dbReference type="NCBI Taxonomy" id="1714681"/>
    <lineage>
        <taxon>Bacteria</taxon>
        <taxon>Bacillati</taxon>
        <taxon>Bacillota</taxon>
        <taxon>Bacilli</taxon>
        <taxon>Lactobacillales</taxon>
        <taxon>Lactobacillaceae</taxon>
        <taxon>Secundilactobacillus</taxon>
    </lineage>
</organism>
<evidence type="ECO:0000259" key="5">
    <source>
        <dbReference type="PROSITE" id="PS50977"/>
    </source>
</evidence>
<evidence type="ECO:0000256" key="3">
    <source>
        <dbReference type="ARBA" id="ARBA00023163"/>
    </source>
</evidence>
<dbReference type="PROSITE" id="PS50977">
    <property type="entry name" value="HTH_TETR_2"/>
    <property type="match status" value="1"/>
</dbReference>
<dbReference type="GO" id="GO:0003700">
    <property type="term" value="F:DNA-binding transcription factor activity"/>
    <property type="evidence" value="ECO:0007669"/>
    <property type="project" value="TreeGrafter"/>
</dbReference>
<dbReference type="PRINTS" id="PR00455">
    <property type="entry name" value="HTHTETR"/>
</dbReference>
<dbReference type="GO" id="GO:0045892">
    <property type="term" value="P:negative regulation of DNA-templated transcription"/>
    <property type="evidence" value="ECO:0007669"/>
    <property type="project" value="UniProtKB-ARBA"/>
</dbReference>
<dbReference type="AlphaFoldDB" id="A0A1Z5H5J2"/>
<comment type="caution">
    <text evidence="6">The sequence shown here is derived from an EMBL/GenBank/DDBJ whole genome shotgun (WGS) entry which is preliminary data.</text>
</comment>
<keyword evidence="2 4" id="KW-0238">DNA-binding</keyword>
<dbReference type="InterPro" id="IPR009057">
    <property type="entry name" value="Homeodomain-like_sf"/>
</dbReference>
<dbReference type="GO" id="GO:0000976">
    <property type="term" value="F:transcription cis-regulatory region binding"/>
    <property type="evidence" value="ECO:0007669"/>
    <property type="project" value="TreeGrafter"/>
</dbReference>
<dbReference type="SUPFAM" id="SSF46689">
    <property type="entry name" value="Homeodomain-like"/>
    <property type="match status" value="1"/>
</dbReference>
<dbReference type="EMBL" id="BCMJ01000002">
    <property type="protein sequence ID" value="GAT18472.1"/>
    <property type="molecule type" value="Genomic_DNA"/>
</dbReference>
<protein>
    <submittedName>
        <fullName evidence="6">TetR family transcriptional regulator</fullName>
    </submittedName>
</protein>
<dbReference type="Proteomes" id="UP000223370">
    <property type="component" value="Unassembled WGS sequence"/>
</dbReference>
<keyword evidence="7" id="KW-1185">Reference proteome</keyword>
<evidence type="ECO:0000313" key="6">
    <source>
        <dbReference type="EMBL" id="GAT18472.1"/>
    </source>
</evidence>
<dbReference type="InterPro" id="IPR050109">
    <property type="entry name" value="HTH-type_TetR-like_transc_reg"/>
</dbReference>
<keyword evidence="1" id="KW-0805">Transcription regulation</keyword>
<dbReference type="InterPro" id="IPR023772">
    <property type="entry name" value="DNA-bd_HTH_TetR-type_CS"/>
</dbReference>
<dbReference type="OrthoDB" id="9814200at2"/>